<evidence type="ECO:0000256" key="15">
    <source>
        <dbReference type="RuleBase" id="RU000356"/>
    </source>
</evidence>
<evidence type="ECO:0000256" key="9">
    <source>
        <dbReference type="ARBA" id="ARBA00044551"/>
    </source>
</evidence>
<dbReference type="EC" id="1.15.1.1" evidence="2"/>
<comment type="catalytic activity">
    <reaction evidence="14">
        <text>H2O2 + AH2 = A + 2 H2O</text>
        <dbReference type="Rhea" id="RHEA:30275"/>
        <dbReference type="ChEBI" id="CHEBI:13193"/>
        <dbReference type="ChEBI" id="CHEBI:15377"/>
        <dbReference type="ChEBI" id="CHEBI:16240"/>
        <dbReference type="ChEBI" id="CHEBI:17499"/>
    </reaction>
    <physiologicalReaction direction="left-to-right" evidence="14">
        <dbReference type="Rhea" id="RHEA:30276"/>
    </physiologicalReaction>
</comment>
<evidence type="ECO:0000256" key="8">
    <source>
        <dbReference type="ARBA" id="ARBA00044448"/>
    </source>
</evidence>
<dbReference type="SUPFAM" id="SSF46458">
    <property type="entry name" value="Globin-like"/>
    <property type="match status" value="1"/>
</dbReference>
<evidence type="ECO:0000256" key="13">
    <source>
        <dbReference type="ARBA" id="ARBA00048118"/>
    </source>
</evidence>
<feature type="domain" description="Globin" evidence="16">
    <location>
        <begin position="2"/>
        <end position="152"/>
    </location>
</feature>
<organism evidence="17">
    <name type="scientific">Protopterus aethiopicus</name>
    <name type="common">Marbled lungfish</name>
    <dbReference type="NCBI Taxonomy" id="7886"/>
    <lineage>
        <taxon>Eukaryota</taxon>
        <taxon>Metazoa</taxon>
        <taxon>Chordata</taxon>
        <taxon>Craniata</taxon>
        <taxon>Vertebrata</taxon>
        <taxon>Euteleostomi</taxon>
        <taxon>Dipnomorpha</taxon>
        <taxon>Ceratodontiformes</taxon>
        <taxon>Lepidosirenoidei</taxon>
        <taxon>Protopteridae</taxon>
        <taxon>Protopterus</taxon>
    </lineage>
</organism>
<evidence type="ECO:0000256" key="1">
    <source>
        <dbReference type="ARBA" id="ARBA00008705"/>
    </source>
</evidence>
<evidence type="ECO:0000256" key="12">
    <source>
        <dbReference type="ARBA" id="ARBA00047393"/>
    </source>
</evidence>
<comment type="similarity">
    <text evidence="1 15">Belongs to the globin family.</text>
</comment>
<dbReference type="GO" id="GO:0019825">
    <property type="term" value="F:oxygen binding"/>
    <property type="evidence" value="ECO:0007669"/>
    <property type="project" value="InterPro"/>
</dbReference>
<dbReference type="EMBL" id="LR030453">
    <property type="protein sequence ID" value="VDB32532.1"/>
    <property type="molecule type" value="mRNA"/>
</dbReference>
<dbReference type="AlphaFoldDB" id="A0A3S4B5K1"/>
<evidence type="ECO:0000256" key="5">
    <source>
        <dbReference type="ARBA" id="ARBA00022621"/>
    </source>
</evidence>
<comment type="catalytic activity">
    <reaction evidence="8">
        <text>Fe(II)-heme b-[protein] + nitric oxide + O2 = Fe(III)-heme b-[protein] + nitrate</text>
        <dbReference type="Rhea" id="RHEA:78091"/>
        <dbReference type="Rhea" id="RHEA-COMP:18975"/>
        <dbReference type="Rhea" id="RHEA-COMP:18976"/>
        <dbReference type="ChEBI" id="CHEBI:15379"/>
        <dbReference type="ChEBI" id="CHEBI:16480"/>
        <dbReference type="ChEBI" id="CHEBI:17632"/>
        <dbReference type="ChEBI" id="CHEBI:55376"/>
        <dbReference type="ChEBI" id="CHEBI:60344"/>
    </reaction>
    <physiologicalReaction direction="left-to-right" evidence="8">
        <dbReference type="Rhea" id="RHEA:78092"/>
    </physiologicalReaction>
</comment>
<evidence type="ECO:0000256" key="6">
    <source>
        <dbReference type="ARBA" id="ARBA00022723"/>
    </source>
</evidence>
<dbReference type="PANTHER" id="PTHR46783:SF3">
    <property type="entry name" value="GLOBIN FAMILY PROFILE DOMAIN-CONTAINING PROTEIN"/>
    <property type="match status" value="1"/>
</dbReference>
<dbReference type="GO" id="GO:0005344">
    <property type="term" value="F:oxygen carrier activity"/>
    <property type="evidence" value="ECO:0007669"/>
    <property type="project" value="UniProtKB-KW"/>
</dbReference>
<keyword evidence="4 15" id="KW-0349">Heme</keyword>
<reference evidence="17" key="1">
    <citation type="submission" date="2018-11" db="EMBL/GenBank/DDBJ databases">
        <authorList>
            <person name="Burmester T."/>
        </authorList>
    </citation>
    <scope>NUCLEOTIDE SEQUENCE</scope>
    <source>
        <tissue evidence="17">Ovary</tissue>
    </source>
</reference>
<evidence type="ECO:0000256" key="7">
    <source>
        <dbReference type="ARBA" id="ARBA00023004"/>
    </source>
</evidence>
<dbReference type="GO" id="GO:0004784">
    <property type="term" value="F:superoxide dismutase activity"/>
    <property type="evidence" value="ECO:0007669"/>
    <property type="project" value="UniProtKB-EC"/>
</dbReference>
<evidence type="ECO:0000313" key="17">
    <source>
        <dbReference type="EMBL" id="VDB32532.1"/>
    </source>
</evidence>
<keyword evidence="5 15" id="KW-0561">Oxygen transport</keyword>
<dbReference type="PANTHER" id="PTHR46783">
    <property type="entry name" value="CYTOGLOBIN"/>
    <property type="match status" value="1"/>
</dbReference>
<protein>
    <recommendedName>
        <fullName evidence="2">superoxide dismutase</fullName>
        <ecNumber evidence="2">1.15.1.1</ecNumber>
    </recommendedName>
    <alternativeName>
        <fullName evidence="9">Nitrite reductase CYGB</fullName>
    </alternativeName>
    <alternativeName>
        <fullName evidence="11">Pseudoperoxidase CYGB</fullName>
    </alternativeName>
    <alternativeName>
        <fullName evidence="10">Superoxide dismutase CYGB</fullName>
    </alternativeName>
</protein>
<keyword evidence="7" id="KW-0408">Iron</keyword>
<evidence type="ECO:0000259" key="16">
    <source>
        <dbReference type="PROSITE" id="PS01033"/>
    </source>
</evidence>
<keyword evidence="3 15" id="KW-0813">Transport</keyword>
<dbReference type="Pfam" id="PF00042">
    <property type="entry name" value="Globin"/>
    <property type="match status" value="1"/>
</dbReference>
<dbReference type="PROSITE" id="PS01033">
    <property type="entry name" value="GLOBIN"/>
    <property type="match status" value="1"/>
</dbReference>
<keyword evidence="6" id="KW-0479">Metal-binding</keyword>
<dbReference type="InterPro" id="IPR009050">
    <property type="entry name" value="Globin-like_sf"/>
</dbReference>
<comment type="catalytic activity">
    <reaction evidence="12">
        <text>2 superoxide + 2 H(+) = H2O2 + O2</text>
        <dbReference type="Rhea" id="RHEA:20696"/>
        <dbReference type="ChEBI" id="CHEBI:15378"/>
        <dbReference type="ChEBI" id="CHEBI:15379"/>
        <dbReference type="ChEBI" id="CHEBI:16240"/>
        <dbReference type="ChEBI" id="CHEBI:18421"/>
        <dbReference type="EC" id="1.15.1.1"/>
    </reaction>
    <physiologicalReaction direction="left-to-right" evidence="12">
        <dbReference type="Rhea" id="RHEA:20697"/>
    </physiologicalReaction>
</comment>
<name>A0A3S4B5K1_PROAT</name>
<evidence type="ECO:0000256" key="2">
    <source>
        <dbReference type="ARBA" id="ARBA00012682"/>
    </source>
</evidence>
<sequence>MALAADDIQKARGVWEKFYVNAEDNGAIVLSRMFKEHPHTLSYFTNFKELQSTAGTASVTELEGLSEVRTHGKKVLSALNDMVQQVDNMDALKAIIEPLGKKHAVELKVDVKEFEILCAILLELMAEKCGEDAKTDFKKVTDVVCEQIKSTY</sequence>
<gene>
    <name evidence="17" type="primary">Globin E1b</name>
</gene>
<dbReference type="GO" id="GO:0005506">
    <property type="term" value="F:iron ion binding"/>
    <property type="evidence" value="ECO:0007669"/>
    <property type="project" value="InterPro"/>
</dbReference>
<dbReference type="GO" id="GO:0020037">
    <property type="term" value="F:heme binding"/>
    <property type="evidence" value="ECO:0007669"/>
    <property type="project" value="InterPro"/>
</dbReference>
<accession>A0A3S4B5K1</accession>
<proteinExistence type="evidence at transcript level"/>
<dbReference type="InterPro" id="IPR013314">
    <property type="entry name" value="Globin_lamprey/hagfish"/>
</dbReference>
<evidence type="ECO:0000256" key="4">
    <source>
        <dbReference type="ARBA" id="ARBA00022617"/>
    </source>
</evidence>
<dbReference type="InterPro" id="IPR012292">
    <property type="entry name" value="Globin/Proto"/>
</dbReference>
<evidence type="ECO:0000256" key="10">
    <source>
        <dbReference type="ARBA" id="ARBA00044562"/>
    </source>
</evidence>
<evidence type="ECO:0000256" key="14">
    <source>
        <dbReference type="ARBA" id="ARBA00049899"/>
    </source>
</evidence>
<dbReference type="InterPro" id="IPR000971">
    <property type="entry name" value="Globin"/>
</dbReference>
<comment type="catalytic activity">
    <reaction evidence="13">
        <text>Fe(III)-heme b-[protein] + nitric oxide + H2O = Fe(II)-heme b-[protein] + nitrite + 2 H(+)</text>
        <dbReference type="Rhea" id="RHEA:77711"/>
        <dbReference type="Rhea" id="RHEA-COMP:18975"/>
        <dbReference type="Rhea" id="RHEA-COMP:18976"/>
        <dbReference type="ChEBI" id="CHEBI:15377"/>
        <dbReference type="ChEBI" id="CHEBI:15378"/>
        <dbReference type="ChEBI" id="CHEBI:16301"/>
        <dbReference type="ChEBI" id="CHEBI:16480"/>
        <dbReference type="ChEBI" id="CHEBI:55376"/>
        <dbReference type="ChEBI" id="CHEBI:60344"/>
    </reaction>
    <physiologicalReaction direction="right-to-left" evidence="13">
        <dbReference type="Rhea" id="RHEA:77713"/>
    </physiologicalReaction>
</comment>
<evidence type="ECO:0000256" key="11">
    <source>
        <dbReference type="ARBA" id="ARBA00044569"/>
    </source>
</evidence>
<dbReference type="Gene3D" id="1.10.490.10">
    <property type="entry name" value="Globins"/>
    <property type="match status" value="1"/>
</dbReference>
<evidence type="ECO:0000256" key="3">
    <source>
        <dbReference type="ARBA" id="ARBA00022448"/>
    </source>
</evidence>